<proteinExistence type="predicted"/>
<dbReference type="EMBL" id="MDEK01000009">
    <property type="protein sequence ID" value="PPU82253.1"/>
    <property type="molecule type" value="Genomic_DNA"/>
</dbReference>
<gene>
    <name evidence="1" type="ORF">XsacCFBP4641_11085</name>
</gene>
<dbReference type="GeneID" id="93880307"/>
<sequence>MLERIKNLIKVIHCNPLQGIGKPNLCACIAVHNSHLAFVHAI</sequence>
<dbReference type="AlphaFoldDB" id="A0A2P5Z3F0"/>
<evidence type="ECO:0000313" key="1">
    <source>
        <dbReference type="EMBL" id="PPU82253.1"/>
    </source>
</evidence>
<dbReference type="Proteomes" id="UP000247346">
    <property type="component" value="Unassembled WGS sequence"/>
</dbReference>
<evidence type="ECO:0000313" key="2">
    <source>
        <dbReference type="Proteomes" id="UP000247346"/>
    </source>
</evidence>
<reference evidence="1 2" key="1">
    <citation type="submission" date="2016-08" db="EMBL/GenBank/DDBJ databases">
        <authorList>
            <person name="Seilhamer J.J."/>
        </authorList>
    </citation>
    <scope>NUCLEOTIDE SEQUENCE [LARGE SCALE GENOMIC DNA]</scope>
    <source>
        <strain evidence="1 2">CFBP4641</strain>
    </source>
</reference>
<comment type="caution">
    <text evidence="1">The sequence shown here is derived from an EMBL/GenBank/DDBJ whole genome shotgun (WGS) entry which is preliminary data.</text>
</comment>
<organism evidence="1 2">
    <name type="scientific">Xanthomonas sacchari</name>
    <dbReference type="NCBI Taxonomy" id="56458"/>
    <lineage>
        <taxon>Bacteria</taxon>
        <taxon>Pseudomonadati</taxon>
        <taxon>Pseudomonadota</taxon>
        <taxon>Gammaproteobacteria</taxon>
        <taxon>Lysobacterales</taxon>
        <taxon>Lysobacteraceae</taxon>
        <taxon>Xanthomonas</taxon>
    </lineage>
</organism>
<dbReference type="RefSeq" id="WP_081481954.1">
    <property type="nucleotide sequence ID" value="NZ_CP132343.1"/>
</dbReference>
<name>A0A2P5Z3F0_9XANT</name>
<protein>
    <submittedName>
        <fullName evidence="1">Uncharacterized protein</fullName>
    </submittedName>
</protein>
<accession>A0A2P5Z3F0</accession>